<keyword evidence="2" id="KW-1185">Reference proteome</keyword>
<dbReference type="GO" id="GO:0005634">
    <property type="term" value="C:nucleus"/>
    <property type="evidence" value="ECO:0007669"/>
    <property type="project" value="TreeGrafter"/>
</dbReference>
<dbReference type="GO" id="GO:0038023">
    <property type="term" value="F:signaling receptor activity"/>
    <property type="evidence" value="ECO:0007669"/>
    <property type="project" value="TreeGrafter"/>
</dbReference>
<dbReference type="AlphaFoldDB" id="A0A835RQ43"/>
<dbReference type="GO" id="GO:0009738">
    <property type="term" value="P:abscisic acid-activated signaling pathway"/>
    <property type="evidence" value="ECO:0007669"/>
    <property type="project" value="TreeGrafter"/>
</dbReference>
<name>A0A835RQ43_VANPL</name>
<evidence type="ECO:0008006" key="3">
    <source>
        <dbReference type="Google" id="ProtNLM"/>
    </source>
</evidence>
<dbReference type="GO" id="GO:0010427">
    <property type="term" value="F:abscisic acid binding"/>
    <property type="evidence" value="ECO:0007669"/>
    <property type="project" value="TreeGrafter"/>
</dbReference>
<dbReference type="PANTHER" id="PTHR31213:SF64">
    <property type="entry name" value="PHYTOHORMONE-BINDING PROTEIN"/>
    <property type="match status" value="1"/>
</dbReference>
<evidence type="ECO:0000313" key="2">
    <source>
        <dbReference type="Proteomes" id="UP000636800"/>
    </source>
</evidence>
<comment type="caution">
    <text evidence="1">The sequence shown here is derived from an EMBL/GenBank/DDBJ whole genome shotgun (WGS) entry which is preliminary data.</text>
</comment>
<dbReference type="OrthoDB" id="634852at2759"/>
<dbReference type="GO" id="GO:0004864">
    <property type="term" value="F:protein phosphatase inhibitor activity"/>
    <property type="evidence" value="ECO:0007669"/>
    <property type="project" value="TreeGrafter"/>
</dbReference>
<gene>
    <name evidence="1" type="ORF">HPP92_000927</name>
</gene>
<dbReference type="SUPFAM" id="SSF55961">
    <property type="entry name" value="Bet v1-like"/>
    <property type="match status" value="1"/>
</dbReference>
<dbReference type="EMBL" id="JADCNL010000001">
    <property type="protein sequence ID" value="KAG0496236.1"/>
    <property type="molecule type" value="Genomic_DNA"/>
</dbReference>
<dbReference type="Gene3D" id="3.30.530.20">
    <property type="match status" value="1"/>
</dbReference>
<dbReference type="Proteomes" id="UP000636800">
    <property type="component" value="Chromosome 1"/>
</dbReference>
<dbReference type="InterPro" id="IPR050279">
    <property type="entry name" value="Plant_def-hormone_signal"/>
</dbReference>
<dbReference type="PANTHER" id="PTHR31213">
    <property type="entry name" value="OS08G0374000 PROTEIN-RELATED"/>
    <property type="match status" value="1"/>
</dbReference>
<protein>
    <recommendedName>
        <fullName evidence="3">Bet v I/Major latex protein domain-containing protein</fullName>
    </recommendedName>
</protein>
<dbReference type="GO" id="GO:0005737">
    <property type="term" value="C:cytoplasm"/>
    <property type="evidence" value="ECO:0007669"/>
    <property type="project" value="TreeGrafter"/>
</dbReference>
<sequence length="157" mass="17096">MASRVEFTTEAEVGIQTLWNGITKDKFTVLGKAAPSLLQDFQVLEGDGGSGTIFYVTLGPVAKHVPPFKEKFVDLDETEHLASFQTVEGGFLELGFASYVVSLKLDYIGDNRTLVKVVITYDLVKDLEDGTALVDGLTNMVSDYLKIVSNALQEATV</sequence>
<proteinExistence type="predicted"/>
<evidence type="ECO:0000313" key="1">
    <source>
        <dbReference type="EMBL" id="KAG0496236.1"/>
    </source>
</evidence>
<organism evidence="1 2">
    <name type="scientific">Vanilla planifolia</name>
    <name type="common">Vanilla</name>
    <dbReference type="NCBI Taxonomy" id="51239"/>
    <lineage>
        <taxon>Eukaryota</taxon>
        <taxon>Viridiplantae</taxon>
        <taxon>Streptophyta</taxon>
        <taxon>Embryophyta</taxon>
        <taxon>Tracheophyta</taxon>
        <taxon>Spermatophyta</taxon>
        <taxon>Magnoliopsida</taxon>
        <taxon>Liliopsida</taxon>
        <taxon>Asparagales</taxon>
        <taxon>Orchidaceae</taxon>
        <taxon>Vanilloideae</taxon>
        <taxon>Vanilleae</taxon>
        <taxon>Vanilla</taxon>
    </lineage>
</organism>
<accession>A0A835RQ43</accession>
<reference evidence="1 2" key="1">
    <citation type="journal article" date="2020" name="Nat. Food">
        <title>A phased Vanilla planifolia genome enables genetic improvement of flavour and production.</title>
        <authorList>
            <person name="Hasing T."/>
            <person name="Tang H."/>
            <person name="Brym M."/>
            <person name="Khazi F."/>
            <person name="Huang T."/>
            <person name="Chambers A.H."/>
        </authorList>
    </citation>
    <scope>NUCLEOTIDE SEQUENCE [LARGE SCALE GENOMIC DNA]</scope>
    <source>
        <tissue evidence="1">Leaf</tissue>
    </source>
</reference>
<dbReference type="InterPro" id="IPR023393">
    <property type="entry name" value="START-like_dom_sf"/>
</dbReference>